<reference evidence="1" key="4">
    <citation type="submission" date="2025-09" db="UniProtKB">
        <authorList>
            <consortium name="Ensembl"/>
        </authorList>
    </citation>
    <scope>IDENTIFICATION</scope>
</reference>
<reference evidence="2" key="1">
    <citation type="journal article" date="2002" name="Science">
        <title>The draft genome of Ciona intestinalis: insights into chordate and vertebrate origins.</title>
        <authorList>
            <person name="Dehal P."/>
            <person name="Satou Y."/>
            <person name="Campbell R.K."/>
            <person name="Chapman J."/>
            <person name="Degnan B."/>
            <person name="De Tomaso A."/>
            <person name="Davidson B."/>
            <person name="Di Gregorio A."/>
            <person name="Gelpke M."/>
            <person name="Goodstein D.M."/>
            <person name="Harafuji N."/>
            <person name="Hastings K.E."/>
            <person name="Ho I."/>
            <person name="Hotta K."/>
            <person name="Huang W."/>
            <person name="Kawashima T."/>
            <person name="Lemaire P."/>
            <person name="Martinez D."/>
            <person name="Meinertzhagen I.A."/>
            <person name="Necula S."/>
            <person name="Nonaka M."/>
            <person name="Putnam N."/>
            <person name="Rash S."/>
            <person name="Saiga H."/>
            <person name="Satake M."/>
            <person name="Terry A."/>
            <person name="Yamada L."/>
            <person name="Wang H.G."/>
            <person name="Awazu S."/>
            <person name="Azumi K."/>
            <person name="Boore J."/>
            <person name="Branno M."/>
            <person name="Chin-Bow S."/>
            <person name="DeSantis R."/>
            <person name="Doyle S."/>
            <person name="Francino P."/>
            <person name="Keys D.N."/>
            <person name="Haga S."/>
            <person name="Hayashi H."/>
            <person name="Hino K."/>
            <person name="Imai K.S."/>
            <person name="Inaba K."/>
            <person name="Kano S."/>
            <person name="Kobayashi K."/>
            <person name="Kobayashi M."/>
            <person name="Lee B.I."/>
            <person name="Makabe K.W."/>
            <person name="Manohar C."/>
            <person name="Matassi G."/>
            <person name="Medina M."/>
            <person name="Mochizuki Y."/>
            <person name="Mount S."/>
            <person name="Morishita T."/>
            <person name="Miura S."/>
            <person name="Nakayama A."/>
            <person name="Nishizaka S."/>
            <person name="Nomoto H."/>
            <person name="Ohta F."/>
            <person name="Oishi K."/>
            <person name="Rigoutsos I."/>
            <person name="Sano M."/>
            <person name="Sasaki A."/>
            <person name="Sasakura Y."/>
            <person name="Shoguchi E."/>
            <person name="Shin-i T."/>
            <person name="Spagnuolo A."/>
            <person name="Stainier D."/>
            <person name="Suzuki M.M."/>
            <person name="Tassy O."/>
            <person name="Takatori N."/>
            <person name="Tokuoka M."/>
            <person name="Yagi K."/>
            <person name="Yoshizaki F."/>
            <person name="Wada S."/>
            <person name="Zhang C."/>
            <person name="Hyatt P.D."/>
            <person name="Larimer F."/>
            <person name="Detter C."/>
            <person name="Doggett N."/>
            <person name="Glavina T."/>
            <person name="Hawkins T."/>
            <person name="Richardson P."/>
            <person name="Lucas S."/>
            <person name="Kohara Y."/>
            <person name="Levine M."/>
            <person name="Satoh N."/>
            <person name="Rokhsar D.S."/>
        </authorList>
    </citation>
    <scope>NUCLEOTIDE SEQUENCE [LARGE SCALE GENOMIC DNA]</scope>
</reference>
<reference evidence="1" key="3">
    <citation type="submission" date="2025-08" db="UniProtKB">
        <authorList>
            <consortium name="Ensembl"/>
        </authorList>
    </citation>
    <scope>IDENTIFICATION</scope>
</reference>
<dbReference type="AlphaFoldDB" id="H2XNZ3"/>
<evidence type="ECO:0000313" key="1">
    <source>
        <dbReference type="Ensembl" id="ENSCINP00000031376.1"/>
    </source>
</evidence>
<accession>H2XNZ3</accession>
<protein>
    <submittedName>
        <fullName evidence="1">Uncharacterized protein</fullName>
    </submittedName>
</protein>
<keyword evidence="2" id="KW-1185">Reference proteome</keyword>
<sequence>MSIFIHLIPSHISMSSLQDAEATVRYKRGKSYSIF</sequence>
<dbReference type="Ensembl" id="ENSCINT00000031048.1">
    <property type="protein sequence ID" value="ENSCINP00000031376.1"/>
    <property type="gene ID" value="ENSCING00000023885.1"/>
</dbReference>
<dbReference type="Proteomes" id="UP000008144">
    <property type="component" value="Chromosome 8"/>
</dbReference>
<proteinExistence type="predicted"/>
<organism evidence="1 2">
    <name type="scientific">Ciona intestinalis</name>
    <name type="common">Transparent sea squirt</name>
    <name type="synonym">Ascidia intestinalis</name>
    <dbReference type="NCBI Taxonomy" id="7719"/>
    <lineage>
        <taxon>Eukaryota</taxon>
        <taxon>Metazoa</taxon>
        <taxon>Chordata</taxon>
        <taxon>Tunicata</taxon>
        <taxon>Ascidiacea</taxon>
        <taxon>Phlebobranchia</taxon>
        <taxon>Cionidae</taxon>
        <taxon>Ciona</taxon>
    </lineage>
</organism>
<dbReference type="EMBL" id="EAAA01002622">
    <property type="status" value="NOT_ANNOTATED_CDS"/>
    <property type="molecule type" value="Genomic_DNA"/>
</dbReference>
<evidence type="ECO:0000313" key="2">
    <source>
        <dbReference type="Proteomes" id="UP000008144"/>
    </source>
</evidence>
<dbReference type="HOGENOM" id="CLU_3368246_0_0_1"/>
<reference evidence="1" key="2">
    <citation type="journal article" date="2008" name="Genome Biol.">
        <title>Improved genome assembly and evidence-based global gene model set for the chordate Ciona intestinalis: new insight into intron and operon populations.</title>
        <authorList>
            <person name="Satou Y."/>
            <person name="Mineta K."/>
            <person name="Ogasawara M."/>
            <person name="Sasakura Y."/>
            <person name="Shoguchi E."/>
            <person name="Ueno K."/>
            <person name="Yamada L."/>
            <person name="Matsumoto J."/>
            <person name="Wasserscheid J."/>
            <person name="Dewar K."/>
            <person name="Wiley G.B."/>
            <person name="Macmil S.L."/>
            <person name="Roe B.A."/>
            <person name="Zeller R.W."/>
            <person name="Hastings K.E."/>
            <person name="Lemaire P."/>
            <person name="Lindquist E."/>
            <person name="Endo T."/>
            <person name="Hotta K."/>
            <person name="Inaba K."/>
        </authorList>
    </citation>
    <scope>NUCLEOTIDE SEQUENCE [LARGE SCALE GENOMIC DNA]</scope>
    <source>
        <strain evidence="1">wild type</strain>
    </source>
</reference>
<name>H2XNZ3_CIOIN</name>
<dbReference type="InParanoid" id="H2XNZ3"/>